<accession>A0ABU2QUY1</accession>
<name>A0ABU2QUY1_9ACTN</name>
<reference evidence="4" key="1">
    <citation type="submission" date="2023-07" db="EMBL/GenBank/DDBJ databases">
        <title>30 novel species of actinomycetes from the DSMZ collection.</title>
        <authorList>
            <person name="Nouioui I."/>
        </authorList>
    </citation>
    <scope>NUCLEOTIDE SEQUENCE [LARGE SCALE GENOMIC DNA]</scope>
    <source>
        <strain evidence="4">DSM 41635</strain>
    </source>
</reference>
<dbReference type="Proteomes" id="UP001180503">
    <property type="component" value="Unassembled WGS sequence"/>
</dbReference>
<organism evidence="3 4">
    <name type="scientific">Streptomyces edwardsiae</name>
    <dbReference type="NCBI Taxonomy" id="3075527"/>
    <lineage>
        <taxon>Bacteria</taxon>
        <taxon>Bacillati</taxon>
        <taxon>Actinomycetota</taxon>
        <taxon>Actinomycetes</taxon>
        <taxon>Kitasatosporales</taxon>
        <taxon>Streptomycetaceae</taxon>
        <taxon>Streptomyces</taxon>
    </lineage>
</organism>
<evidence type="ECO:0000313" key="4">
    <source>
        <dbReference type="Proteomes" id="UP001180503"/>
    </source>
</evidence>
<feature type="transmembrane region" description="Helical" evidence="2">
    <location>
        <begin position="12"/>
        <end position="40"/>
    </location>
</feature>
<proteinExistence type="predicted"/>
<feature type="region of interest" description="Disordered" evidence="1">
    <location>
        <begin position="82"/>
        <end position="109"/>
    </location>
</feature>
<keyword evidence="2" id="KW-1133">Transmembrane helix</keyword>
<protein>
    <recommendedName>
        <fullName evidence="5">Branched-chain amino acid ABC transporter permease</fullName>
    </recommendedName>
</protein>
<keyword evidence="2" id="KW-0812">Transmembrane</keyword>
<dbReference type="EMBL" id="JAVRFB010000314">
    <property type="protein sequence ID" value="MDT0407069.1"/>
    <property type="molecule type" value="Genomic_DNA"/>
</dbReference>
<comment type="caution">
    <text evidence="3">The sequence shown here is derived from an EMBL/GenBank/DDBJ whole genome shotgun (WGS) entry which is preliminary data.</text>
</comment>
<keyword evidence="2" id="KW-0472">Membrane</keyword>
<evidence type="ECO:0000313" key="3">
    <source>
        <dbReference type="EMBL" id="MDT0407069.1"/>
    </source>
</evidence>
<evidence type="ECO:0000256" key="2">
    <source>
        <dbReference type="SAM" id="Phobius"/>
    </source>
</evidence>
<gene>
    <name evidence="3" type="ORF">RM528_35110</name>
</gene>
<sequence>RLGPLETHTTSLLTGAAFIILGGVFLFTDGTANLGALLSVDAQYDLQVWLGRLSSSVSDPWVILGVVVALILWRSIRLWRRRARSRTRPAESAAVKADPHAAGIGSATE</sequence>
<evidence type="ECO:0008006" key="5">
    <source>
        <dbReference type="Google" id="ProtNLM"/>
    </source>
</evidence>
<evidence type="ECO:0000256" key="1">
    <source>
        <dbReference type="SAM" id="MobiDB-lite"/>
    </source>
</evidence>
<feature type="non-terminal residue" evidence="3">
    <location>
        <position position="1"/>
    </location>
</feature>
<feature type="transmembrane region" description="Helical" evidence="2">
    <location>
        <begin position="60"/>
        <end position="79"/>
    </location>
</feature>